<evidence type="ECO:0000256" key="1">
    <source>
        <dbReference type="SAM" id="Phobius"/>
    </source>
</evidence>
<keyword evidence="1" id="KW-0472">Membrane</keyword>
<evidence type="ECO:0000259" key="2">
    <source>
        <dbReference type="Pfam" id="PF09822"/>
    </source>
</evidence>
<dbReference type="OrthoDB" id="8530910at2"/>
<feature type="transmembrane region" description="Helical" evidence="1">
    <location>
        <begin position="429"/>
        <end position="452"/>
    </location>
</feature>
<dbReference type="AlphaFoldDB" id="A0A426QK69"/>
<dbReference type="Pfam" id="PF23357">
    <property type="entry name" value="DUF7088"/>
    <property type="match status" value="1"/>
</dbReference>
<organism evidence="4 5">
    <name type="scientific">Thiohalobacter thiocyanaticus</name>
    <dbReference type="NCBI Taxonomy" id="585455"/>
    <lineage>
        <taxon>Bacteria</taxon>
        <taxon>Pseudomonadati</taxon>
        <taxon>Pseudomonadota</taxon>
        <taxon>Gammaproteobacteria</taxon>
        <taxon>Thiohalobacterales</taxon>
        <taxon>Thiohalobacteraceae</taxon>
        <taxon>Thiohalobacter</taxon>
    </lineage>
</organism>
<feature type="domain" description="ABC-type uncharacterised transport system" evidence="2">
    <location>
        <begin position="154"/>
        <end position="387"/>
    </location>
</feature>
<dbReference type="Pfam" id="PF09822">
    <property type="entry name" value="ABC_transp_aux"/>
    <property type="match status" value="1"/>
</dbReference>
<dbReference type="Proteomes" id="UP000287798">
    <property type="component" value="Unassembled WGS sequence"/>
</dbReference>
<dbReference type="EMBL" id="QZMU01000001">
    <property type="protein sequence ID" value="RRQ22162.1"/>
    <property type="molecule type" value="Genomic_DNA"/>
</dbReference>
<dbReference type="InterPro" id="IPR029062">
    <property type="entry name" value="Class_I_gatase-like"/>
</dbReference>
<dbReference type="SUPFAM" id="SSF52317">
    <property type="entry name" value="Class I glutamine amidotransferase-like"/>
    <property type="match status" value="1"/>
</dbReference>
<feature type="domain" description="DUF7088" evidence="3">
    <location>
        <begin position="47"/>
        <end position="111"/>
    </location>
</feature>
<gene>
    <name evidence="4" type="ORF">D6C00_09495</name>
</gene>
<keyword evidence="5" id="KW-1185">Reference proteome</keyword>
<keyword evidence="1" id="KW-0812">Transmembrane</keyword>
<evidence type="ECO:0000313" key="4">
    <source>
        <dbReference type="EMBL" id="RRQ22162.1"/>
    </source>
</evidence>
<dbReference type="InterPro" id="IPR055396">
    <property type="entry name" value="DUF7088"/>
</dbReference>
<dbReference type="InterPro" id="IPR019196">
    <property type="entry name" value="ABC_transp_unknown"/>
</dbReference>
<evidence type="ECO:0000259" key="3">
    <source>
        <dbReference type="Pfam" id="PF23357"/>
    </source>
</evidence>
<sequence length="457" mass="50728">MDVTRKTKRNLRLQRYLFTLLLLIAVGLLAWLSTQYRLQADWTYGARNSLSADSVRLLEGLDAPLTITAFVRDQGPLREQIRELINRYQRISPDVTLEFVNPDRAPERTRELGVSMEGELRIAYQGRSERVQEHTEQAISNAILRVARQGERWIGFLTGHGERDPHGQANHDLGRFGAELERKGLKVQTLNLAETRTVPDNLSVLVIASPQLDLLQGEVKLVREYLEAGGNLLWLADPGETGGMASVAEYLGVEFLPGVIVDASTQLFGIESPDVVLVTAYTPHPVTRELQAMTLFPHAQALQFIETETWQVDPLLSSMDSTWTELDALEGRIGFDEGSDERAGPLDLAYALTRSLDTDAGTGEAETRDQRVVVMGDGDFLSNSFVGNVANLDLGLNLIDWLSHDDSFIAIHPRAAPDQSLELGRGAQAVIGFGFLFVLPALLLVAGLVIWLRRRKR</sequence>
<protein>
    <submittedName>
        <fullName evidence="4">ABC transporter</fullName>
    </submittedName>
</protein>
<dbReference type="RefSeq" id="WP_125181502.1">
    <property type="nucleotide sequence ID" value="NZ_QZMU01000001.1"/>
</dbReference>
<reference evidence="4 5" key="1">
    <citation type="journal article" date="2010" name="Int. J. Syst. Evol. Microbiol.">
        <title>Thiohalobacter thiocyanaticus gen. nov., sp. nov., a moderately halophilic, sulfur-oxidizing gammaproteobacterium from hypersaline lakes, that utilizes thiocyanate.</title>
        <authorList>
            <person name="Sorokin D.Y."/>
            <person name="Kovaleva O.L."/>
            <person name="Tourova T.P."/>
            <person name="Muyzer G."/>
        </authorList>
    </citation>
    <scope>NUCLEOTIDE SEQUENCE [LARGE SCALE GENOMIC DNA]</scope>
    <source>
        <strain evidence="4 5">Hrh1</strain>
    </source>
</reference>
<evidence type="ECO:0000313" key="5">
    <source>
        <dbReference type="Proteomes" id="UP000287798"/>
    </source>
</evidence>
<proteinExistence type="predicted"/>
<name>A0A426QK69_9GAMM</name>
<accession>A0A426QK69</accession>
<keyword evidence="1" id="KW-1133">Transmembrane helix</keyword>
<comment type="caution">
    <text evidence="4">The sequence shown here is derived from an EMBL/GenBank/DDBJ whole genome shotgun (WGS) entry which is preliminary data.</text>
</comment>